<protein>
    <submittedName>
        <fullName evidence="1">Uncharacterized protein</fullName>
    </submittedName>
</protein>
<accession>A0A116L5Q9</accession>
<dbReference type="Pfam" id="PF16873">
    <property type="entry name" value="AbiGii_2"/>
    <property type="match status" value="1"/>
</dbReference>
<dbReference type="EMBL" id="FIHA01000009">
    <property type="protein sequence ID" value="CYU73497.1"/>
    <property type="molecule type" value="Genomic_DNA"/>
</dbReference>
<dbReference type="Proteomes" id="UP000072794">
    <property type="component" value="Unassembled WGS sequence"/>
</dbReference>
<gene>
    <name evidence="1" type="ORF">ERS132414_00675</name>
</gene>
<dbReference type="InterPro" id="IPR031707">
    <property type="entry name" value="AbiGii_2"/>
</dbReference>
<evidence type="ECO:0000313" key="1">
    <source>
        <dbReference type="EMBL" id="CYU73497.1"/>
    </source>
</evidence>
<reference evidence="1 2" key="1">
    <citation type="submission" date="2016-02" db="EMBL/GenBank/DDBJ databases">
        <authorList>
            <consortium name="Pathogen Informatics"/>
        </authorList>
    </citation>
    <scope>NUCLEOTIDE SEQUENCE [LARGE SCALE GENOMIC DNA]</scope>
    <source>
        <strain evidence="1 2">LSS52</strain>
    </source>
</reference>
<proteinExistence type="predicted"/>
<evidence type="ECO:0000313" key="2">
    <source>
        <dbReference type="Proteomes" id="UP000072794"/>
    </source>
</evidence>
<dbReference type="AlphaFoldDB" id="A0A116L5Q9"/>
<sequence length="402" mass="46899">MAISKFNSVFSRTNNKEIKAPTALRKKLNLEAPKGYSYELMEGTEDMYVLRSRKNRKENSFQVRIKFPLEFEGMKIQNINELVEAMYRTQKIFILDESLQENPPTIIHLGSSGVTKQMIGSAEKFPALEPLEVESGEERLLLPVERVPYPSLTKIKIVSSRDQLIDLEIILDEESNNIKMTVKLNYKHLITLDDYFKNLGIIRSFFTTGIKIFNKTLVPDNNQIEAFQQNHIFFEALREIQRFFSVTFEFPHKISNDDVYFTKILFESFINNRLVAIKNKNQIAFTFDKEKFYASSHPELEDGVEIGVVNTREIISLELFGAELQFLEYTIYPRMAFKQKIDENREEIKMIFDLPEESDYYVLYSLDSINDFDMTINSQELFELTDNAVSIQDIDFSKSASR</sequence>
<name>A0A116L5Q9_STRSU</name>
<dbReference type="RefSeq" id="WP_044776454.1">
    <property type="nucleotide sequence ID" value="NZ_CEDY01000026.1"/>
</dbReference>
<organism evidence="1 2">
    <name type="scientific">Streptococcus suis</name>
    <dbReference type="NCBI Taxonomy" id="1307"/>
    <lineage>
        <taxon>Bacteria</taxon>
        <taxon>Bacillati</taxon>
        <taxon>Bacillota</taxon>
        <taxon>Bacilli</taxon>
        <taxon>Lactobacillales</taxon>
        <taxon>Streptococcaceae</taxon>
        <taxon>Streptococcus</taxon>
    </lineage>
</organism>